<feature type="transmembrane region" description="Helical" evidence="7">
    <location>
        <begin position="56"/>
        <end position="77"/>
    </location>
</feature>
<evidence type="ECO:0000256" key="6">
    <source>
        <dbReference type="ARBA" id="ARBA00023136"/>
    </source>
</evidence>
<proteinExistence type="predicted"/>
<accession>A0ABW0M642</accession>
<evidence type="ECO:0000256" key="3">
    <source>
        <dbReference type="ARBA" id="ARBA00022475"/>
    </source>
</evidence>
<feature type="transmembrane region" description="Helical" evidence="7">
    <location>
        <begin position="18"/>
        <end position="44"/>
    </location>
</feature>
<feature type="transmembrane region" description="Helical" evidence="7">
    <location>
        <begin position="499"/>
        <end position="517"/>
    </location>
</feature>
<evidence type="ECO:0000256" key="7">
    <source>
        <dbReference type="SAM" id="Phobius"/>
    </source>
</evidence>
<dbReference type="InterPro" id="IPR036259">
    <property type="entry name" value="MFS_trans_sf"/>
</dbReference>
<evidence type="ECO:0000259" key="8">
    <source>
        <dbReference type="PROSITE" id="PS50850"/>
    </source>
</evidence>
<evidence type="ECO:0000313" key="9">
    <source>
        <dbReference type="EMBL" id="MFC5472787.1"/>
    </source>
</evidence>
<feature type="transmembrane region" description="Helical" evidence="7">
    <location>
        <begin position="283"/>
        <end position="301"/>
    </location>
</feature>
<feature type="transmembrane region" description="Helical" evidence="7">
    <location>
        <begin position="454"/>
        <end position="478"/>
    </location>
</feature>
<dbReference type="PANTHER" id="PTHR43045">
    <property type="entry name" value="SHIKIMATE TRANSPORTER"/>
    <property type="match status" value="1"/>
</dbReference>
<dbReference type="PANTHER" id="PTHR43045:SF7">
    <property type="entry name" value="MAJOR FACILITATOR SUPERFAMILY TRANSPORTER"/>
    <property type="match status" value="1"/>
</dbReference>
<organism evidence="9 10">
    <name type="scientific">Paraherbaspirillum soli</name>
    <dbReference type="NCBI Taxonomy" id="631222"/>
    <lineage>
        <taxon>Bacteria</taxon>
        <taxon>Pseudomonadati</taxon>
        <taxon>Pseudomonadota</taxon>
        <taxon>Betaproteobacteria</taxon>
        <taxon>Burkholderiales</taxon>
        <taxon>Oxalobacteraceae</taxon>
        <taxon>Paraherbaspirillum</taxon>
    </lineage>
</organism>
<dbReference type="Proteomes" id="UP001596045">
    <property type="component" value="Unassembled WGS sequence"/>
</dbReference>
<dbReference type="InterPro" id="IPR005828">
    <property type="entry name" value="MFS_sugar_transport-like"/>
</dbReference>
<evidence type="ECO:0000313" key="10">
    <source>
        <dbReference type="Proteomes" id="UP001596045"/>
    </source>
</evidence>
<dbReference type="RefSeq" id="WP_378994643.1">
    <property type="nucleotide sequence ID" value="NZ_JBHSMT010000006.1"/>
</dbReference>
<keyword evidence="3" id="KW-1003">Cell membrane</keyword>
<feature type="transmembrane region" description="Helical" evidence="7">
    <location>
        <begin position="313"/>
        <end position="336"/>
    </location>
</feature>
<evidence type="ECO:0000256" key="2">
    <source>
        <dbReference type="ARBA" id="ARBA00022448"/>
    </source>
</evidence>
<name>A0ABW0M642_9BURK</name>
<sequence>MATAQPAGRGLTPEERKVIFASSLGTIFEWYDFYLYGSLAAIIAKQFFAGTDPNTAFIFALLAFAAGFIVRPFGALVFGRLGDMIGRKYTFLVTIVIMGTSTFIVGILPNYASIGLAAPVILISLRILQGLALGGEYGGAATYVAEHAPDHKRGAFTSWIQTTATLGLFLSLLVILGVRTAIGEEAFAVWGWRIPFLVSVILLGVSVWIRLSMSESPAFARMKAEGKTSKAPLTEAFAQWKNLKLVILALLGLTAGQAVVWYTGQFYALFFLTQSLKVDLSTANILIALALVLATPFFVIFGTLSDKIGRKPIIMAGCLIAAVTYFPIFSGLTHYANPALEAALKNAPVIVTADPATCQFQFNPTGTKKFTSSCDIVKAKLSAASVNYENVESAPGSVATVKIGDKVLTSYDANGLSKEEAAAKDKAFSAELAGDIKAAGYPTKANPDQINKPMVLLLLFILVIYVTMVYGPIAAMLVEMFPTRIRYTSMSLPYHIGNGWFGGLLPTTAFALVAFKGDIYFGLWYPIVIAVATFIIGMLFVRETKDYDIYQTER</sequence>
<evidence type="ECO:0000256" key="1">
    <source>
        <dbReference type="ARBA" id="ARBA00004651"/>
    </source>
</evidence>
<comment type="caution">
    <text evidence="9">The sequence shown here is derived from an EMBL/GenBank/DDBJ whole genome shotgun (WGS) entry which is preliminary data.</text>
</comment>
<dbReference type="InterPro" id="IPR005829">
    <property type="entry name" value="Sugar_transporter_CS"/>
</dbReference>
<evidence type="ECO:0000256" key="4">
    <source>
        <dbReference type="ARBA" id="ARBA00022692"/>
    </source>
</evidence>
<dbReference type="SUPFAM" id="SSF103473">
    <property type="entry name" value="MFS general substrate transporter"/>
    <property type="match status" value="1"/>
</dbReference>
<dbReference type="InterPro" id="IPR020846">
    <property type="entry name" value="MFS_dom"/>
</dbReference>
<protein>
    <submittedName>
        <fullName evidence="9">MFS transporter</fullName>
    </submittedName>
</protein>
<keyword evidence="5 7" id="KW-1133">Transmembrane helix</keyword>
<feature type="transmembrane region" description="Helical" evidence="7">
    <location>
        <begin position="245"/>
        <end position="263"/>
    </location>
</feature>
<keyword evidence="4 7" id="KW-0812">Transmembrane</keyword>
<gene>
    <name evidence="9" type="ORF">ACFPM8_02340</name>
</gene>
<dbReference type="CDD" id="cd17369">
    <property type="entry name" value="MFS_ShiA_like"/>
    <property type="match status" value="1"/>
</dbReference>
<feature type="transmembrane region" description="Helical" evidence="7">
    <location>
        <begin position="190"/>
        <end position="211"/>
    </location>
</feature>
<dbReference type="Pfam" id="PF00083">
    <property type="entry name" value="Sugar_tr"/>
    <property type="match status" value="2"/>
</dbReference>
<feature type="transmembrane region" description="Helical" evidence="7">
    <location>
        <begin position="89"/>
        <end position="108"/>
    </location>
</feature>
<evidence type="ECO:0000256" key="5">
    <source>
        <dbReference type="ARBA" id="ARBA00022989"/>
    </source>
</evidence>
<keyword evidence="6 7" id="KW-0472">Membrane</keyword>
<reference evidence="10" key="1">
    <citation type="journal article" date="2019" name="Int. J. Syst. Evol. Microbiol.">
        <title>The Global Catalogue of Microorganisms (GCM) 10K type strain sequencing project: providing services to taxonomists for standard genome sequencing and annotation.</title>
        <authorList>
            <consortium name="The Broad Institute Genomics Platform"/>
            <consortium name="The Broad Institute Genome Sequencing Center for Infectious Disease"/>
            <person name="Wu L."/>
            <person name="Ma J."/>
        </authorList>
    </citation>
    <scope>NUCLEOTIDE SEQUENCE [LARGE SCALE GENOMIC DNA]</scope>
    <source>
        <strain evidence="10">JCM 17066</strain>
    </source>
</reference>
<keyword evidence="10" id="KW-1185">Reference proteome</keyword>
<feature type="domain" description="Major facilitator superfamily (MFS) profile" evidence="8">
    <location>
        <begin position="18"/>
        <end position="545"/>
    </location>
</feature>
<comment type="subcellular location">
    <subcellularLocation>
        <location evidence="1">Cell membrane</location>
        <topology evidence="1">Multi-pass membrane protein</topology>
    </subcellularLocation>
</comment>
<dbReference type="EMBL" id="JBHSMT010000006">
    <property type="protein sequence ID" value="MFC5472787.1"/>
    <property type="molecule type" value="Genomic_DNA"/>
</dbReference>
<dbReference type="PROSITE" id="PS50850">
    <property type="entry name" value="MFS"/>
    <property type="match status" value="1"/>
</dbReference>
<dbReference type="PROSITE" id="PS00217">
    <property type="entry name" value="SUGAR_TRANSPORT_2"/>
    <property type="match status" value="1"/>
</dbReference>
<feature type="transmembrane region" description="Helical" evidence="7">
    <location>
        <begin position="523"/>
        <end position="541"/>
    </location>
</feature>
<dbReference type="Gene3D" id="1.20.1250.20">
    <property type="entry name" value="MFS general substrate transporter like domains"/>
    <property type="match status" value="2"/>
</dbReference>
<feature type="transmembrane region" description="Helical" evidence="7">
    <location>
        <begin position="156"/>
        <end position="178"/>
    </location>
</feature>
<keyword evidence="2" id="KW-0813">Transport</keyword>